<evidence type="ECO:0008006" key="5">
    <source>
        <dbReference type="Google" id="ProtNLM"/>
    </source>
</evidence>
<keyword evidence="1" id="KW-0175">Coiled coil</keyword>
<feature type="compositionally biased region" description="Pro residues" evidence="2">
    <location>
        <begin position="620"/>
        <end position="629"/>
    </location>
</feature>
<dbReference type="InterPro" id="IPR027417">
    <property type="entry name" value="P-loop_NTPase"/>
</dbReference>
<evidence type="ECO:0000313" key="4">
    <source>
        <dbReference type="Proteomes" id="UP001611339"/>
    </source>
</evidence>
<protein>
    <recommendedName>
        <fullName evidence="5">Rad50/SbcC-type AAA domain-containing protein</fullName>
    </recommendedName>
</protein>
<feature type="coiled-coil region" evidence="1">
    <location>
        <begin position="415"/>
        <end position="469"/>
    </location>
</feature>
<feature type="compositionally biased region" description="Basic and acidic residues" evidence="2">
    <location>
        <begin position="605"/>
        <end position="617"/>
    </location>
</feature>
<feature type="compositionally biased region" description="Acidic residues" evidence="2">
    <location>
        <begin position="630"/>
        <end position="642"/>
    </location>
</feature>
<dbReference type="Gene3D" id="3.40.50.300">
    <property type="entry name" value="P-loop containing nucleotide triphosphate hydrolases"/>
    <property type="match status" value="2"/>
</dbReference>
<evidence type="ECO:0000313" key="3">
    <source>
        <dbReference type="EMBL" id="MFI1719175.1"/>
    </source>
</evidence>
<feature type="region of interest" description="Disordered" evidence="2">
    <location>
        <begin position="604"/>
        <end position="642"/>
    </location>
</feature>
<sequence>MRLRIEEITLVGTSRTIRFEPGMNAIVGSMSGGKTATVSCLRALLGADVSVVPELRGRTIAGTVLVGERRFRIVRPLVTTANAMVEIAEVDGSGEVWRLPASQLRAGYDATFRDWWRDVLELPRLSVPRAPNDDRSPLVPVTISDYLMYCVLRQKEIDSSVFGTPDNYSKNIKRKYVFEILYGLYDPEAAGLRDRLREVTTELAALTADASTLERILQSTAFASRAQLEVERLATERELTEARQADIHLTGSIPNEPTTTKLRRRIAETEAEIAQAAAAAEAEAVSVNHLRELHGQLVAQSRRLTRALVAERLLNDFEFHTCPRCGAGVPDRGDEHSCRLCLQTPPNLPAPSSLAAEQDRVIEQVTETEELIERSTHRLAQLQTAVTHRTRRRTELGAQLDRATSTYITDQADRIRTVAARQAQLEERLARLDDSLALHDRLAGQAERVAELEREQEDLNSRIDATRHSNKAVSERLQKLDDAFEAALRSFDAPRFDDEPGSYINRKTYMPVVDGRPFADLQSQGVEVLVNVAHVLAHQHVALNDPDIPLPNLLIIDGISSNVGHEGVDLERLRKMYASLLRTATEHIDRLQIIVTDNDSPPIDGIHRPLELSDTDRLVPMPPLEPGEGPPEDAPPEEEAGD</sequence>
<evidence type="ECO:0000256" key="2">
    <source>
        <dbReference type="SAM" id="MobiDB-lite"/>
    </source>
</evidence>
<keyword evidence="4" id="KW-1185">Reference proteome</keyword>
<dbReference type="Proteomes" id="UP001611339">
    <property type="component" value="Unassembled WGS sequence"/>
</dbReference>
<comment type="caution">
    <text evidence="3">The sequence shown here is derived from an EMBL/GenBank/DDBJ whole genome shotgun (WGS) entry which is preliminary data.</text>
</comment>
<feature type="coiled-coil region" evidence="1">
    <location>
        <begin position="189"/>
        <end position="279"/>
    </location>
</feature>
<reference evidence="3 4" key="1">
    <citation type="submission" date="2024-10" db="EMBL/GenBank/DDBJ databases">
        <title>The Natural Products Discovery Center: Release of the First 8490 Sequenced Strains for Exploring Actinobacteria Biosynthetic Diversity.</title>
        <authorList>
            <person name="Kalkreuter E."/>
            <person name="Kautsar S.A."/>
            <person name="Yang D."/>
            <person name="Bader C.D."/>
            <person name="Teijaro C.N."/>
            <person name="Fluegel L."/>
            <person name="Davis C.M."/>
            <person name="Simpson J.R."/>
            <person name="Lauterbach L."/>
            <person name="Steele A.D."/>
            <person name="Gui C."/>
            <person name="Meng S."/>
            <person name="Li G."/>
            <person name="Viehrig K."/>
            <person name="Ye F."/>
            <person name="Su P."/>
            <person name="Kiefer A.F."/>
            <person name="Nichols A."/>
            <person name="Cepeda A.J."/>
            <person name="Yan W."/>
            <person name="Fan B."/>
            <person name="Jiang Y."/>
            <person name="Adhikari A."/>
            <person name="Zheng C.-J."/>
            <person name="Schuster L."/>
            <person name="Cowan T.M."/>
            <person name="Smanski M.J."/>
            <person name="Chevrette M.G."/>
            <person name="De Carvalho L.P.S."/>
            <person name="Shen B."/>
        </authorList>
    </citation>
    <scope>NUCLEOTIDE SEQUENCE [LARGE SCALE GENOMIC DNA]</scope>
    <source>
        <strain evidence="3 4">NPDC020602</strain>
    </source>
</reference>
<evidence type="ECO:0000256" key="1">
    <source>
        <dbReference type="SAM" id="Coils"/>
    </source>
</evidence>
<dbReference type="SUPFAM" id="SSF52540">
    <property type="entry name" value="P-loop containing nucleoside triphosphate hydrolases"/>
    <property type="match status" value="1"/>
</dbReference>
<dbReference type="EMBL" id="JBIRUI010000032">
    <property type="protein sequence ID" value="MFI1719175.1"/>
    <property type="molecule type" value="Genomic_DNA"/>
</dbReference>
<gene>
    <name evidence="3" type="ORF">ACH407_37135</name>
</gene>
<dbReference type="RefSeq" id="WP_398713905.1">
    <property type="nucleotide sequence ID" value="NZ_JBIRUI010000032.1"/>
</dbReference>
<organism evidence="3 4">
    <name type="scientific">Streptomyces litmocidini</name>
    <dbReference type="NCBI Taxonomy" id="67318"/>
    <lineage>
        <taxon>Bacteria</taxon>
        <taxon>Bacillati</taxon>
        <taxon>Actinomycetota</taxon>
        <taxon>Actinomycetes</taxon>
        <taxon>Kitasatosporales</taxon>
        <taxon>Streptomycetaceae</taxon>
        <taxon>Streptomyces</taxon>
    </lineage>
</organism>
<name>A0ABW7ULH0_9ACTN</name>
<accession>A0ABW7ULH0</accession>
<proteinExistence type="predicted"/>